<accession>A0A5E4M2X0</accession>
<evidence type="ECO:0000256" key="1">
    <source>
        <dbReference type="ARBA" id="ARBA00007945"/>
    </source>
</evidence>
<evidence type="ECO:0000313" key="5">
    <source>
        <dbReference type="Proteomes" id="UP000325440"/>
    </source>
</evidence>
<feature type="compositionally biased region" description="Low complexity" evidence="2">
    <location>
        <begin position="302"/>
        <end position="323"/>
    </location>
</feature>
<feature type="compositionally biased region" description="Low complexity" evidence="2">
    <location>
        <begin position="375"/>
        <end position="397"/>
    </location>
</feature>
<feature type="compositionally biased region" description="Low complexity" evidence="2">
    <location>
        <begin position="351"/>
        <end position="366"/>
    </location>
</feature>
<feature type="compositionally biased region" description="Polar residues" evidence="2">
    <location>
        <begin position="177"/>
        <end position="195"/>
    </location>
</feature>
<sequence>MASAAATSYNQNRRVPPTMQIQKILDENAQLISTIQEFQSKGKGQDCVQFQQILHRNLVYLASVADSNQNIQSLLPPPSIALQGMQTQGQHQQLHQQQQPIPAIMGGPEGPNSQSMQQSQQQCPPQQAMNQVFTQGQGQLMPSGGYRPQQTIAPMRPPAQQYRPSPQYQGQPAYPNFATTQSNAVGSSQTGPSGTNVGYNQPPNPPYQGYGHPQTVSSSNYQNANYGNPNPAANQQYQPNGPYGTPPGGNYPQNSGASQPQNFPPNYPPANYVQPVSSSSTYGPGSNQPSSYTGYGNPPQNTYASAQTTSAPSAATQTYSPPTNQSVPNAAIAVNQQPAPTSQPTYPTPQQPNTQSYQPPNNGPNQQPGPPQNYPPQQSYQPPPQGYAQGYQAPGQPSGYQPYSQRPLAPPANQSPYPGYPYQPSPV</sequence>
<evidence type="ECO:0000256" key="2">
    <source>
        <dbReference type="SAM" id="MobiDB-lite"/>
    </source>
</evidence>
<evidence type="ECO:0000313" key="4">
    <source>
        <dbReference type="EMBL" id="VVC24107.1"/>
    </source>
</evidence>
<keyword evidence="5" id="KW-1185">Reference proteome</keyword>
<dbReference type="OrthoDB" id="10265171at2759"/>
<evidence type="ECO:0000259" key="3">
    <source>
        <dbReference type="Pfam" id="PF05030"/>
    </source>
</evidence>
<feature type="compositionally biased region" description="Low complexity" evidence="2">
    <location>
        <begin position="336"/>
        <end position="345"/>
    </location>
</feature>
<feature type="compositionally biased region" description="Polar residues" evidence="2">
    <location>
        <begin position="274"/>
        <end position="301"/>
    </location>
</feature>
<proteinExistence type="inferred from homology"/>
<protein>
    <submittedName>
        <fullName evidence="4">SS18 family</fullName>
    </submittedName>
</protein>
<dbReference type="Proteomes" id="UP000325440">
    <property type="component" value="Unassembled WGS sequence"/>
</dbReference>
<gene>
    <name evidence="4" type="ORF">CINCED_3A013688</name>
</gene>
<feature type="compositionally biased region" description="Pro residues" evidence="2">
    <location>
        <begin position="418"/>
        <end position="427"/>
    </location>
</feature>
<name>A0A5E4M2X0_9HEMI</name>
<comment type="similarity">
    <text evidence="1">Belongs to the SS18 family.</text>
</comment>
<organism evidence="4 5">
    <name type="scientific">Cinara cedri</name>
    <dbReference type="NCBI Taxonomy" id="506608"/>
    <lineage>
        <taxon>Eukaryota</taxon>
        <taxon>Metazoa</taxon>
        <taxon>Ecdysozoa</taxon>
        <taxon>Arthropoda</taxon>
        <taxon>Hexapoda</taxon>
        <taxon>Insecta</taxon>
        <taxon>Pterygota</taxon>
        <taxon>Neoptera</taxon>
        <taxon>Paraneoptera</taxon>
        <taxon>Hemiptera</taxon>
        <taxon>Sternorrhyncha</taxon>
        <taxon>Aphidomorpha</taxon>
        <taxon>Aphidoidea</taxon>
        <taxon>Aphididae</taxon>
        <taxon>Lachninae</taxon>
        <taxon>Cinara</taxon>
    </lineage>
</organism>
<reference evidence="4 5" key="1">
    <citation type="submission" date="2019-08" db="EMBL/GenBank/DDBJ databases">
        <authorList>
            <person name="Alioto T."/>
            <person name="Alioto T."/>
            <person name="Gomez Garrido J."/>
        </authorList>
    </citation>
    <scope>NUCLEOTIDE SEQUENCE [LARGE SCALE GENOMIC DNA]</scope>
</reference>
<dbReference type="InterPro" id="IPR007726">
    <property type="entry name" value="SS18_N"/>
</dbReference>
<dbReference type="AlphaFoldDB" id="A0A5E4M2X0"/>
<dbReference type="EMBL" id="CABPRJ010000001">
    <property type="protein sequence ID" value="VVC24107.1"/>
    <property type="molecule type" value="Genomic_DNA"/>
</dbReference>
<feature type="domain" description="SS18 N-terminal" evidence="3">
    <location>
        <begin position="18"/>
        <end position="73"/>
    </location>
</feature>
<dbReference type="Pfam" id="PF05030">
    <property type="entry name" value="SSXT"/>
    <property type="match status" value="1"/>
</dbReference>
<feature type="compositionally biased region" description="Low complexity" evidence="2">
    <location>
        <begin position="196"/>
        <end position="254"/>
    </location>
</feature>
<feature type="compositionally biased region" description="Low complexity" evidence="2">
    <location>
        <begin position="86"/>
        <end position="99"/>
    </location>
</feature>
<feature type="compositionally biased region" description="Low complexity" evidence="2">
    <location>
        <begin position="111"/>
        <end position="131"/>
    </location>
</feature>
<feature type="region of interest" description="Disordered" evidence="2">
    <location>
        <begin position="86"/>
        <end position="427"/>
    </location>
</feature>